<dbReference type="InParanoid" id="A0A058ZWW4"/>
<name>A0A058ZWW4_EUCGR</name>
<feature type="domain" description="Aldehyde oxidase/xanthine dehydrogenase first molybdopterin binding" evidence="1">
    <location>
        <begin position="14"/>
        <end position="70"/>
    </location>
</feature>
<accession>A0A058ZWW4</accession>
<dbReference type="Pfam" id="PF02738">
    <property type="entry name" value="MoCoBD_1"/>
    <property type="match status" value="1"/>
</dbReference>
<protein>
    <recommendedName>
        <fullName evidence="1">Aldehyde oxidase/xanthine dehydrogenase first molybdopterin binding domain-containing protein</fullName>
    </recommendedName>
</protein>
<dbReference type="Gramene" id="KCW45856">
    <property type="protein sequence ID" value="KCW45856"/>
    <property type="gene ID" value="EUGRSUZ_L00273"/>
</dbReference>
<sequence>MPSKLKAFIPIQRSLRKGDVDLCFQSGECYEVIQGEVQVAGQEHFYLETHCTLIWTVDGGNEVHMLSSTQRIGGGFGGKEARLAFVAAVASVPSYLLKNMKRMDTGYALE</sequence>
<dbReference type="InterPro" id="IPR016208">
    <property type="entry name" value="Ald_Oxase/xanthine_DH-like"/>
</dbReference>
<dbReference type="GO" id="GO:0016491">
    <property type="term" value="F:oxidoreductase activity"/>
    <property type="evidence" value="ECO:0007669"/>
    <property type="project" value="InterPro"/>
</dbReference>
<proteinExistence type="predicted"/>
<dbReference type="SUPFAM" id="SSF56003">
    <property type="entry name" value="Molybdenum cofactor-binding domain"/>
    <property type="match status" value="1"/>
</dbReference>
<evidence type="ECO:0000259" key="1">
    <source>
        <dbReference type="Pfam" id="PF02738"/>
    </source>
</evidence>
<evidence type="ECO:0000313" key="2">
    <source>
        <dbReference type="EMBL" id="KCW45856.1"/>
    </source>
</evidence>
<dbReference type="PANTHER" id="PTHR45444:SF3">
    <property type="entry name" value="XANTHINE DEHYDROGENASE"/>
    <property type="match status" value="1"/>
</dbReference>
<dbReference type="PANTHER" id="PTHR45444">
    <property type="entry name" value="XANTHINE DEHYDROGENASE"/>
    <property type="match status" value="1"/>
</dbReference>
<dbReference type="STRING" id="71139.A0A058ZWW4"/>
<organism evidence="2">
    <name type="scientific">Eucalyptus grandis</name>
    <name type="common">Flooded gum</name>
    <dbReference type="NCBI Taxonomy" id="71139"/>
    <lineage>
        <taxon>Eukaryota</taxon>
        <taxon>Viridiplantae</taxon>
        <taxon>Streptophyta</taxon>
        <taxon>Embryophyta</taxon>
        <taxon>Tracheophyta</taxon>
        <taxon>Spermatophyta</taxon>
        <taxon>Magnoliopsida</taxon>
        <taxon>eudicotyledons</taxon>
        <taxon>Gunneridae</taxon>
        <taxon>Pentapetalae</taxon>
        <taxon>rosids</taxon>
        <taxon>malvids</taxon>
        <taxon>Myrtales</taxon>
        <taxon>Myrtaceae</taxon>
        <taxon>Myrtoideae</taxon>
        <taxon>Eucalypteae</taxon>
        <taxon>Eucalyptus</taxon>
    </lineage>
</organism>
<dbReference type="InterPro" id="IPR037165">
    <property type="entry name" value="AldOxase/xan_DH_Mopterin-bd_sf"/>
</dbReference>
<reference evidence="2" key="1">
    <citation type="submission" date="2013-07" db="EMBL/GenBank/DDBJ databases">
        <title>The genome of Eucalyptus grandis.</title>
        <authorList>
            <person name="Schmutz J."/>
            <person name="Hayes R."/>
            <person name="Myburg A."/>
            <person name="Tuskan G."/>
            <person name="Grattapaglia D."/>
            <person name="Rokhsar D.S."/>
        </authorList>
    </citation>
    <scope>NUCLEOTIDE SEQUENCE</scope>
    <source>
        <tissue evidence="2">Leaf extractions</tissue>
    </source>
</reference>
<dbReference type="Gene3D" id="3.30.365.10">
    <property type="entry name" value="Aldehyde oxidase/xanthine dehydrogenase, molybdopterin binding domain"/>
    <property type="match status" value="2"/>
</dbReference>
<dbReference type="AlphaFoldDB" id="A0A058ZWW4"/>
<dbReference type="EMBL" id="KK198770">
    <property type="protein sequence ID" value="KCW45856.1"/>
    <property type="molecule type" value="Genomic_DNA"/>
</dbReference>
<dbReference type="InterPro" id="IPR008274">
    <property type="entry name" value="AldOxase/xan_DH_MoCoBD1"/>
</dbReference>
<dbReference type="GO" id="GO:0005506">
    <property type="term" value="F:iron ion binding"/>
    <property type="evidence" value="ECO:0007669"/>
    <property type="project" value="InterPro"/>
</dbReference>
<gene>
    <name evidence="2" type="ORF">EUGRSUZ_L00273</name>
</gene>